<dbReference type="GO" id="GO:0035348">
    <property type="term" value="P:acetyl-CoA transmembrane transport"/>
    <property type="evidence" value="ECO:0007669"/>
    <property type="project" value="InterPro"/>
</dbReference>
<evidence type="ECO:0000256" key="6">
    <source>
        <dbReference type="SAM" id="Phobius"/>
    </source>
</evidence>
<feature type="transmembrane region" description="Helical" evidence="6">
    <location>
        <begin position="545"/>
        <end position="572"/>
    </location>
</feature>
<dbReference type="InterPro" id="IPR004752">
    <property type="entry name" value="AmpG_permease/AT-1"/>
</dbReference>
<feature type="transmembrane region" description="Helical" evidence="6">
    <location>
        <begin position="284"/>
        <end position="304"/>
    </location>
</feature>
<protein>
    <recommendedName>
        <fullName evidence="9">Acetyl-coenzyme A transporter 1</fullName>
    </recommendedName>
</protein>
<dbReference type="FunFam" id="1.20.1250.20:FF:000289">
    <property type="entry name" value="Acetyl-coenzyme A transporter 1"/>
    <property type="match status" value="1"/>
</dbReference>
<dbReference type="GO" id="GO:0008521">
    <property type="term" value="F:acetyl-CoA transmembrane transporter activity"/>
    <property type="evidence" value="ECO:0007669"/>
    <property type="project" value="InterPro"/>
</dbReference>
<dbReference type="InterPro" id="IPR024371">
    <property type="entry name" value="AcetylCoA_trans_1-like"/>
</dbReference>
<keyword evidence="4 6" id="KW-0472">Membrane</keyword>
<feature type="transmembrane region" description="Helical" evidence="6">
    <location>
        <begin position="246"/>
        <end position="263"/>
    </location>
</feature>
<feature type="region of interest" description="Disordered" evidence="5">
    <location>
        <begin position="184"/>
        <end position="206"/>
    </location>
</feature>
<dbReference type="PANTHER" id="PTHR12778">
    <property type="entry name" value="SOLUTE CARRIER FAMILY 33 ACETYL-COA TRANSPORTER -RELATED"/>
    <property type="match status" value="1"/>
</dbReference>
<feature type="compositionally biased region" description="Basic and acidic residues" evidence="5">
    <location>
        <begin position="59"/>
        <end position="80"/>
    </location>
</feature>
<proteinExistence type="predicted"/>
<feature type="region of interest" description="Disordered" evidence="5">
    <location>
        <begin position="1"/>
        <end position="155"/>
    </location>
</feature>
<feature type="compositionally biased region" description="Polar residues" evidence="5">
    <location>
        <begin position="137"/>
        <end position="155"/>
    </location>
</feature>
<name>A0A8E2E440_9PEZI</name>
<feature type="transmembrane region" description="Helical" evidence="6">
    <location>
        <begin position="662"/>
        <end position="681"/>
    </location>
</feature>
<dbReference type="Proteomes" id="UP000250266">
    <property type="component" value="Unassembled WGS sequence"/>
</dbReference>
<organism evidence="7 8">
    <name type="scientific">Lepidopterella palustris CBS 459.81</name>
    <dbReference type="NCBI Taxonomy" id="1314670"/>
    <lineage>
        <taxon>Eukaryota</taxon>
        <taxon>Fungi</taxon>
        <taxon>Dikarya</taxon>
        <taxon>Ascomycota</taxon>
        <taxon>Pezizomycotina</taxon>
        <taxon>Dothideomycetes</taxon>
        <taxon>Pleosporomycetidae</taxon>
        <taxon>Mytilinidiales</taxon>
        <taxon>Argynnaceae</taxon>
        <taxon>Lepidopterella</taxon>
    </lineage>
</organism>
<keyword evidence="3 6" id="KW-1133">Transmembrane helix</keyword>
<dbReference type="SUPFAM" id="SSF103473">
    <property type="entry name" value="MFS general substrate transporter"/>
    <property type="match status" value="1"/>
</dbReference>
<evidence type="ECO:0000256" key="3">
    <source>
        <dbReference type="ARBA" id="ARBA00022989"/>
    </source>
</evidence>
<feature type="transmembrane region" description="Helical" evidence="6">
    <location>
        <begin position="324"/>
        <end position="348"/>
    </location>
</feature>
<evidence type="ECO:0000313" key="8">
    <source>
        <dbReference type="Proteomes" id="UP000250266"/>
    </source>
</evidence>
<evidence type="ECO:0000256" key="4">
    <source>
        <dbReference type="ARBA" id="ARBA00023136"/>
    </source>
</evidence>
<sequence length="700" mass="77745">MPTPSGDSFPSSILSSFPSAGETHILPTHRAQYEQNLFAQHRRASSQGDVELQELGPRSSEDIQYRPESSQRKEREERKKPTLHIHTSSSKNTPESSHLLHDSSDDSDIEGHTEEEEQMSKRSRKGRSPNPSFVAARNSSVDSGRSQNGHASGTMNGLVEHRRKHASLESPTSANQTASLMGRSSFTLDDPVPAMTHNSEASSKGFMELPQQDRRNFLMLVLLYFLQGIPMGLASGSVPFLLKSHVSYAEIGVFSLASYPYSLKLLWSPIVDAVWSPKVGRRKSWILPIQTISGFAMLWLGGRVQQMMSNAEVPDGGGVWSFTWWWFALVFLCATQDIAVDGWALTLLSHENLSYASTAQTVGLTAGSFTSYTVFLAFNSKDFSNRWFRPANAPQDFGLMTLDGYLKFWGWAYLVVTLCLAFMKREEKTKNTDGIWDVYKVMGGILKLKNIQTFIVIHLIAKIGFQANDAATNLKLLDKGFSQEDLALTVLIDFPFEIALGYYAGKWCQTWPPMQLWCWAFVGRLGAAIFAQVTVMMFPASGVSLWYFLVIIVEHVYSTFMNTVMFVAVSAFHAKIADPVIGGTYMTLLATVSNLGGTFPRYFILKFIDMFTVATCQPPLVAPDPTALKGDLITSAFSCVSEAEKHRCRDGGGKCNITTDGYYVMNIICIIIGAVTFWGFIKPAALKLQALPLRAWRLAS</sequence>
<accession>A0A8E2E440</accession>
<keyword evidence="2 6" id="KW-0812">Transmembrane</keyword>
<evidence type="ECO:0000256" key="5">
    <source>
        <dbReference type="SAM" id="MobiDB-lite"/>
    </source>
</evidence>
<dbReference type="GO" id="GO:0016020">
    <property type="term" value="C:membrane"/>
    <property type="evidence" value="ECO:0007669"/>
    <property type="project" value="UniProtKB-SubCell"/>
</dbReference>
<feature type="transmembrane region" description="Helical" evidence="6">
    <location>
        <begin position="404"/>
        <end position="423"/>
    </location>
</feature>
<evidence type="ECO:0008006" key="9">
    <source>
        <dbReference type="Google" id="ProtNLM"/>
    </source>
</evidence>
<dbReference type="AlphaFoldDB" id="A0A8E2E440"/>
<dbReference type="PANTHER" id="PTHR12778:SF9">
    <property type="entry name" value="ACETYL-COENZYME A TRANSPORTER 1"/>
    <property type="match status" value="1"/>
</dbReference>
<dbReference type="Pfam" id="PF13000">
    <property type="entry name" value="Acatn"/>
    <property type="match status" value="2"/>
</dbReference>
<feature type="transmembrane region" description="Helical" evidence="6">
    <location>
        <begin position="584"/>
        <end position="604"/>
    </location>
</feature>
<keyword evidence="8" id="KW-1185">Reference proteome</keyword>
<evidence type="ECO:0000256" key="2">
    <source>
        <dbReference type="ARBA" id="ARBA00022692"/>
    </source>
</evidence>
<comment type="subcellular location">
    <subcellularLocation>
        <location evidence="1">Membrane</location>
        <topology evidence="1">Multi-pass membrane protein</topology>
    </subcellularLocation>
</comment>
<reference evidence="7 8" key="1">
    <citation type="journal article" date="2016" name="Nat. Commun.">
        <title>Ectomycorrhizal ecology is imprinted in the genome of the dominant symbiotic fungus Cenococcum geophilum.</title>
        <authorList>
            <consortium name="DOE Joint Genome Institute"/>
            <person name="Peter M."/>
            <person name="Kohler A."/>
            <person name="Ohm R.A."/>
            <person name="Kuo A."/>
            <person name="Krutzmann J."/>
            <person name="Morin E."/>
            <person name="Arend M."/>
            <person name="Barry K.W."/>
            <person name="Binder M."/>
            <person name="Choi C."/>
            <person name="Clum A."/>
            <person name="Copeland A."/>
            <person name="Grisel N."/>
            <person name="Haridas S."/>
            <person name="Kipfer T."/>
            <person name="LaButti K."/>
            <person name="Lindquist E."/>
            <person name="Lipzen A."/>
            <person name="Maire R."/>
            <person name="Meier B."/>
            <person name="Mihaltcheva S."/>
            <person name="Molinier V."/>
            <person name="Murat C."/>
            <person name="Poggeler S."/>
            <person name="Quandt C.A."/>
            <person name="Sperisen C."/>
            <person name="Tritt A."/>
            <person name="Tisserant E."/>
            <person name="Crous P.W."/>
            <person name="Henrissat B."/>
            <person name="Nehls U."/>
            <person name="Egli S."/>
            <person name="Spatafora J.W."/>
            <person name="Grigoriev I.V."/>
            <person name="Martin F.M."/>
        </authorList>
    </citation>
    <scope>NUCLEOTIDE SEQUENCE [LARGE SCALE GENOMIC DNA]</scope>
    <source>
        <strain evidence="7 8">CBS 459.81</strain>
    </source>
</reference>
<dbReference type="EMBL" id="KV745167">
    <property type="protein sequence ID" value="OCK76928.1"/>
    <property type="molecule type" value="Genomic_DNA"/>
</dbReference>
<feature type="transmembrane region" description="Helical" evidence="6">
    <location>
        <begin position="217"/>
        <end position="240"/>
    </location>
</feature>
<dbReference type="InterPro" id="IPR036259">
    <property type="entry name" value="MFS_trans_sf"/>
</dbReference>
<dbReference type="OrthoDB" id="6415790at2759"/>
<evidence type="ECO:0000256" key="1">
    <source>
        <dbReference type="ARBA" id="ARBA00004141"/>
    </source>
</evidence>
<feature type="compositionally biased region" description="Low complexity" evidence="5">
    <location>
        <begin position="1"/>
        <end position="19"/>
    </location>
</feature>
<evidence type="ECO:0000313" key="7">
    <source>
        <dbReference type="EMBL" id="OCK76928.1"/>
    </source>
</evidence>
<gene>
    <name evidence="7" type="ORF">K432DRAFT_428374</name>
</gene>
<feature type="compositionally biased region" description="Polar residues" evidence="5">
    <location>
        <begin position="85"/>
        <end position="95"/>
    </location>
</feature>
<feature type="compositionally biased region" description="Basic and acidic residues" evidence="5">
    <location>
        <begin position="98"/>
        <end position="112"/>
    </location>
</feature>